<organism evidence="1 2">
    <name type="scientific">Chaenocephalus aceratus</name>
    <name type="common">Blackfin icefish</name>
    <name type="synonym">Chaenichthys aceratus</name>
    <dbReference type="NCBI Taxonomy" id="36190"/>
    <lineage>
        <taxon>Eukaryota</taxon>
        <taxon>Metazoa</taxon>
        <taxon>Chordata</taxon>
        <taxon>Craniata</taxon>
        <taxon>Vertebrata</taxon>
        <taxon>Euteleostomi</taxon>
        <taxon>Actinopterygii</taxon>
        <taxon>Neopterygii</taxon>
        <taxon>Teleostei</taxon>
        <taxon>Neoteleostei</taxon>
        <taxon>Acanthomorphata</taxon>
        <taxon>Eupercaria</taxon>
        <taxon>Perciformes</taxon>
        <taxon>Notothenioidei</taxon>
        <taxon>Channichthyidae</taxon>
        <taxon>Chaenocephalus</taxon>
    </lineage>
</organism>
<comment type="caution">
    <text evidence="1">The sequence shown here is derived from an EMBL/GenBank/DDBJ whole genome shotgun (WGS) entry which is preliminary data.</text>
</comment>
<dbReference type="EMBL" id="CM043801">
    <property type="protein sequence ID" value="KAI4809468.1"/>
    <property type="molecule type" value="Genomic_DNA"/>
</dbReference>
<name>A0ACB9W929_CHAAC</name>
<dbReference type="Proteomes" id="UP001057452">
    <property type="component" value="Chromosome 17"/>
</dbReference>
<gene>
    <name evidence="1" type="ORF">KUCAC02_018347</name>
</gene>
<evidence type="ECO:0000313" key="1">
    <source>
        <dbReference type="EMBL" id="KAI4809468.1"/>
    </source>
</evidence>
<feature type="non-terminal residue" evidence="1">
    <location>
        <position position="101"/>
    </location>
</feature>
<accession>A0ACB9W929</accession>
<proteinExistence type="predicted"/>
<feature type="non-terminal residue" evidence="1">
    <location>
        <position position="1"/>
    </location>
</feature>
<evidence type="ECO:0000313" key="2">
    <source>
        <dbReference type="Proteomes" id="UP001057452"/>
    </source>
</evidence>
<keyword evidence="2" id="KW-1185">Reference proteome</keyword>
<protein>
    <submittedName>
        <fullName evidence="1">Uncharacterized protein</fullName>
    </submittedName>
</protein>
<sequence length="101" mass="9636">SDNPALSAPSTSPSPATLILPKASACQGSLCSPLAGTQACALKLSPPPTAASAGATGGNGCPPNPKVMQTPALSTKGACVRCSPTPTTNLSAPTPASLSPP</sequence>
<reference evidence="1" key="1">
    <citation type="submission" date="2022-05" db="EMBL/GenBank/DDBJ databases">
        <title>Chromosome-level genome of Chaenocephalus aceratus.</title>
        <authorList>
            <person name="Park H."/>
        </authorList>
    </citation>
    <scope>NUCLEOTIDE SEQUENCE</scope>
    <source>
        <strain evidence="1">KU_202001</strain>
    </source>
</reference>